<gene>
    <name evidence="2" type="ORF">QV01_09370</name>
</gene>
<reference evidence="2 3" key="1">
    <citation type="submission" date="2014-11" db="EMBL/GenBank/DDBJ databases">
        <title>Pan-genome of Gallibacterium spp.</title>
        <authorList>
            <person name="Kudirkiene E."/>
            <person name="Bojesen A.M."/>
        </authorList>
    </citation>
    <scope>NUCLEOTIDE SEQUENCE [LARGE SCALE GENOMIC DNA]</scope>
    <source>
        <strain evidence="2 3">F151</strain>
    </source>
</reference>
<accession>A0A1A7NL94</accession>
<keyword evidence="1" id="KW-0472">Membrane</keyword>
<dbReference type="AlphaFoldDB" id="A0A1A7NL94"/>
<feature type="transmembrane region" description="Helical" evidence="1">
    <location>
        <begin position="107"/>
        <end position="128"/>
    </location>
</feature>
<dbReference type="EMBL" id="JTJM01000047">
    <property type="protein sequence ID" value="OBW90907.1"/>
    <property type="molecule type" value="Genomic_DNA"/>
</dbReference>
<feature type="transmembrane region" description="Helical" evidence="1">
    <location>
        <begin position="71"/>
        <end position="92"/>
    </location>
</feature>
<comment type="caution">
    <text evidence="2">The sequence shown here is derived from an EMBL/GenBank/DDBJ whole genome shotgun (WGS) entry which is preliminary data.</text>
</comment>
<keyword evidence="3" id="KW-1185">Reference proteome</keyword>
<evidence type="ECO:0000313" key="3">
    <source>
        <dbReference type="Proteomes" id="UP000243558"/>
    </source>
</evidence>
<protein>
    <submittedName>
        <fullName evidence="2">Uncharacterized protein</fullName>
    </submittedName>
</protein>
<dbReference type="Proteomes" id="UP000243558">
    <property type="component" value="Unassembled WGS sequence"/>
</dbReference>
<sequence length="181" mass="21555">MNEELKWGKTAIFIFILYMFIGFVVYFYTLITPHSLDKLIEWHEFLFTDNIENIIALYNKSKVDVIISKVIFIYSLYGIFVLSIFFLFFYIVNRKYEHFKPIKQKRIIVVSFFCYFLMSSIHLMGYFYSGIFYKMDRALWSAGLFSSLFIVFVSGVIGFFSITVYQAIYSIISLIINKKEQ</sequence>
<evidence type="ECO:0000256" key="1">
    <source>
        <dbReference type="SAM" id="Phobius"/>
    </source>
</evidence>
<organism evidence="2 3">
    <name type="scientific">Gallibacterium genomosp. 3</name>
    <dbReference type="NCBI Taxonomy" id="505345"/>
    <lineage>
        <taxon>Bacteria</taxon>
        <taxon>Pseudomonadati</taxon>
        <taxon>Pseudomonadota</taxon>
        <taxon>Gammaproteobacteria</taxon>
        <taxon>Pasteurellales</taxon>
        <taxon>Pasteurellaceae</taxon>
        <taxon>Gallibacterium</taxon>
    </lineage>
</organism>
<name>A0A1A7NL94_9PAST</name>
<proteinExistence type="predicted"/>
<feature type="transmembrane region" description="Helical" evidence="1">
    <location>
        <begin position="148"/>
        <end position="176"/>
    </location>
</feature>
<keyword evidence="1" id="KW-0812">Transmembrane</keyword>
<keyword evidence="1" id="KW-1133">Transmembrane helix</keyword>
<evidence type="ECO:0000313" key="2">
    <source>
        <dbReference type="EMBL" id="OBW90907.1"/>
    </source>
</evidence>
<dbReference type="RefSeq" id="WP_065239824.1">
    <property type="nucleotide sequence ID" value="NZ_JTJM01000047.1"/>
</dbReference>
<feature type="transmembrane region" description="Helical" evidence="1">
    <location>
        <begin position="12"/>
        <end position="31"/>
    </location>
</feature>
<dbReference type="OrthoDB" id="9882541at2"/>